<keyword evidence="7 12" id="KW-0418">Kinase</keyword>
<dbReference type="EC" id="2.7.13.3" evidence="3"/>
<evidence type="ECO:0000256" key="1">
    <source>
        <dbReference type="ARBA" id="ARBA00000085"/>
    </source>
</evidence>
<evidence type="ECO:0000256" key="4">
    <source>
        <dbReference type="ARBA" id="ARBA00022553"/>
    </source>
</evidence>
<evidence type="ECO:0000256" key="5">
    <source>
        <dbReference type="ARBA" id="ARBA00022679"/>
    </source>
</evidence>
<evidence type="ECO:0000313" key="13">
    <source>
        <dbReference type="Proteomes" id="UP001155604"/>
    </source>
</evidence>
<accession>A0A9X2WRQ0</accession>
<evidence type="ECO:0000313" key="12">
    <source>
        <dbReference type="EMBL" id="MCT7944323.1"/>
    </source>
</evidence>
<keyword evidence="5" id="KW-0808">Transferase</keyword>
<evidence type="ECO:0000256" key="8">
    <source>
        <dbReference type="ARBA" id="ARBA00022989"/>
    </source>
</evidence>
<dbReference type="PANTHER" id="PTHR45436:SF5">
    <property type="entry name" value="SENSOR HISTIDINE KINASE TRCS"/>
    <property type="match status" value="1"/>
</dbReference>
<dbReference type="Proteomes" id="UP001155604">
    <property type="component" value="Unassembled WGS sequence"/>
</dbReference>
<protein>
    <recommendedName>
        <fullName evidence="3">histidine kinase</fullName>
        <ecNumber evidence="3">2.7.13.3</ecNumber>
    </recommendedName>
</protein>
<keyword evidence="9 10" id="KW-0472">Membrane</keyword>
<reference evidence="12" key="1">
    <citation type="journal article" date="2023" name="Int. J. Syst. Evol. Microbiol.">
        <title>&lt;i&gt;Shewanella septentrionalis&lt;/i&gt; sp. nov. and &lt;i&gt;Shewanella holmiensis&lt;/i&gt; sp. nov., isolated from Baltic Sea water and sediments.</title>
        <authorList>
            <person name="Martin-Rodriguez A.J."/>
            <person name="Thorell K."/>
            <person name="Joffre E."/>
            <person name="Jensie-Markopoulos S."/>
            <person name="Moore E.R.B."/>
            <person name="Sjoling A."/>
        </authorList>
    </citation>
    <scope>NUCLEOTIDE SEQUENCE</scope>
    <source>
        <strain evidence="12">SP1W3</strain>
    </source>
</reference>
<name>A0A9X2WRQ0_9GAMM</name>
<dbReference type="SUPFAM" id="SSF47384">
    <property type="entry name" value="Homodimeric domain of signal transducing histidine kinase"/>
    <property type="match status" value="1"/>
</dbReference>
<dbReference type="CDD" id="cd00082">
    <property type="entry name" value="HisKA"/>
    <property type="match status" value="1"/>
</dbReference>
<dbReference type="Pfam" id="PF02518">
    <property type="entry name" value="HATPase_c"/>
    <property type="match status" value="1"/>
</dbReference>
<comment type="caution">
    <text evidence="12">The sequence shown here is derived from an EMBL/GenBank/DDBJ whole genome shotgun (WGS) entry which is preliminary data.</text>
</comment>
<dbReference type="InterPro" id="IPR003594">
    <property type="entry name" value="HATPase_dom"/>
</dbReference>
<evidence type="ECO:0000256" key="3">
    <source>
        <dbReference type="ARBA" id="ARBA00012438"/>
    </source>
</evidence>
<dbReference type="RefSeq" id="WP_261271750.1">
    <property type="nucleotide sequence ID" value="NZ_JAMTCC010000003.1"/>
</dbReference>
<dbReference type="AlphaFoldDB" id="A0A9X2WRQ0"/>
<evidence type="ECO:0000259" key="11">
    <source>
        <dbReference type="PROSITE" id="PS50109"/>
    </source>
</evidence>
<dbReference type="InterPro" id="IPR036890">
    <property type="entry name" value="HATPase_C_sf"/>
</dbReference>
<dbReference type="EMBL" id="JAMTCC010000003">
    <property type="protein sequence ID" value="MCT7944323.1"/>
    <property type="molecule type" value="Genomic_DNA"/>
</dbReference>
<keyword evidence="6 10" id="KW-0812">Transmembrane</keyword>
<dbReference type="GO" id="GO:0005886">
    <property type="term" value="C:plasma membrane"/>
    <property type="evidence" value="ECO:0007669"/>
    <property type="project" value="TreeGrafter"/>
</dbReference>
<dbReference type="InterPro" id="IPR004358">
    <property type="entry name" value="Sig_transdc_His_kin-like_C"/>
</dbReference>
<proteinExistence type="predicted"/>
<dbReference type="InterPro" id="IPR050428">
    <property type="entry name" value="TCS_sensor_his_kinase"/>
</dbReference>
<evidence type="ECO:0000256" key="10">
    <source>
        <dbReference type="SAM" id="Phobius"/>
    </source>
</evidence>
<keyword evidence="13" id="KW-1185">Reference proteome</keyword>
<gene>
    <name evidence="12" type="ORF">NE536_02950</name>
</gene>
<dbReference type="GO" id="GO:0000155">
    <property type="term" value="F:phosphorelay sensor kinase activity"/>
    <property type="evidence" value="ECO:0007669"/>
    <property type="project" value="InterPro"/>
</dbReference>
<dbReference type="SUPFAM" id="SSF55874">
    <property type="entry name" value="ATPase domain of HSP90 chaperone/DNA topoisomerase II/histidine kinase"/>
    <property type="match status" value="1"/>
</dbReference>
<dbReference type="Gene3D" id="3.30.565.10">
    <property type="entry name" value="Histidine kinase-like ATPase, C-terminal domain"/>
    <property type="match status" value="1"/>
</dbReference>
<dbReference type="Gene3D" id="1.10.287.130">
    <property type="match status" value="1"/>
</dbReference>
<dbReference type="PROSITE" id="PS50109">
    <property type="entry name" value="HIS_KIN"/>
    <property type="match status" value="1"/>
</dbReference>
<dbReference type="PRINTS" id="PR00344">
    <property type="entry name" value="BCTRLSENSOR"/>
</dbReference>
<evidence type="ECO:0000256" key="7">
    <source>
        <dbReference type="ARBA" id="ARBA00022777"/>
    </source>
</evidence>
<keyword evidence="8 10" id="KW-1133">Transmembrane helix</keyword>
<organism evidence="12 13">
    <name type="scientific">Shewanella septentrionalis</name>
    <dbReference type="NCBI Taxonomy" id="2952223"/>
    <lineage>
        <taxon>Bacteria</taxon>
        <taxon>Pseudomonadati</taxon>
        <taxon>Pseudomonadota</taxon>
        <taxon>Gammaproteobacteria</taxon>
        <taxon>Alteromonadales</taxon>
        <taxon>Shewanellaceae</taxon>
        <taxon>Shewanella</taxon>
    </lineage>
</organism>
<feature type="domain" description="Histidine kinase" evidence="11">
    <location>
        <begin position="238"/>
        <end position="438"/>
    </location>
</feature>
<dbReference type="InterPro" id="IPR003661">
    <property type="entry name" value="HisK_dim/P_dom"/>
</dbReference>
<evidence type="ECO:0000256" key="6">
    <source>
        <dbReference type="ARBA" id="ARBA00022692"/>
    </source>
</evidence>
<dbReference type="PANTHER" id="PTHR45436">
    <property type="entry name" value="SENSOR HISTIDINE KINASE YKOH"/>
    <property type="match status" value="1"/>
</dbReference>
<evidence type="ECO:0000256" key="9">
    <source>
        <dbReference type="ARBA" id="ARBA00023136"/>
    </source>
</evidence>
<feature type="transmembrane region" description="Helical" evidence="10">
    <location>
        <begin position="12"/>
        <end position="28"/>
    </location>
</feature>
<dbReference type="InterPro" id="IPR005467">
    <property type="entry name" value="His_kinase_dom"/>
</dbReference>
<comment type="subcellular location">
    <subcellularLocation>
        <location evidence="2">Membrane</location>
    </subcellularLocation>
</comment>
<sequence>MYSLKGYLTRNLLITLTFAMVLLLYFLYQGIQILTQDFVASRLQHDADSLISALNNHPDGTWALTTDRLPNVYHRVNSGHYFAIQIGEQTLRSRSLFDHNVNMPKLTAGEHQQATEFVGKEHWLMFSQAVIKDDQLVTLWVTEDISELEQTQVQFLAFASAAVLLTIVILLMAQYQLLKRGFKPLEQMPEAIRQMRTQGQEINPDQMPSEIIPLIEEIDRLVNQLGQRVQRSRNALGNLAHEMKRPLQGLQSYLESLPPEQRSEGSKVLANLHHIIERELKRTKIVGLSTPGRYTVLDDDLAPLIQVMQRIYPDRIIHSHYASGLVMPFDRDDLLELLGNLLDNACKHSRKKIEIRIVHQTAPTAGYGIIVSDDGEGVSDAALSIIIERGIRLDESIQGHGLGLSICKDIIDSYQGELSFSHAKQGGLEASVFLPIPS</sequence>
<feature type="transmembrane region" description="Helical" evidence="10">
    <location>
        <begin position="155"/>
        <end position="178"/>
    </location>
</feature>
<comment type="catalytic activity">
    <reaction evidence="1">
        <text>ATP + protein L-histidine = ADP + protein N-phospho-L-histidine.</text>
        <dbReference type="EC" id="2.7.13.3"/>
    </reaction>
</comment>
<dbReference type="InterPro" id="IPR036097">
    <property type="entry name" value="HisK_dim/P_sf"/>
</dbReference>
<evidence type="ECO:0000256" key="2">
    <source>
        <dbReference type="ARBA" id="ARBA00004370"/>
    </source>
</evidence>
<dbReference type="SMART" id="SM00387">
    <property type="entry name" value="HATPase_c"/>
    <property type="match status" value="1"/>
</dbReference>
<keyword evidence="4" id="KW-0597">Phosphoprotein</keyword>